<feature type="compositionally biased region" description="Low complexity" evidence="1">
    <location>
        <begin position="139"/>
        <end position="152"/>
    </location>
</feature>
<feature type="compositionally biased region" description="Polar residues" evidence="1">
    <location>
        <begin position="521"/>
        <end position="542"/>
    </location>
</feature>
<dbReference type="Proteomes" id="UP000054270">
    <property type="component" value="Unassembled WGS sequence"/>
</dbReference>
<dbReference type="AlphaFoldDB" id="A0A0D2KVL0"/>
<feature type="compositionally biased region" description="Low complexity" evidence="1">
    <location>
        <begin position="615"/>
        <end position="632"/>
    </location>
</feature>
<feature type="compositionally biased region" description="Polar residues" evidence="1">
    <location>
        <begin position="450"/>
        <end position="474"/>
    </location>
</feature>
<dbReference type="STRING" id="945553.A0A0D2KVL0"/>
<name>A0A0D2KVL0_HYPSF</name>
<proteinExistence type="predicted"/>
<evidence type="ECO:0000313" key="2">
    <source>
        <dbReference type="EMBL" id="KJA18672.1"/>
    </source>
</evidence>
<evidence type="ECO:0000256" key="1">
    <source>
        <dbReference type="SAM" id="MobiDB-lite"/>
    </source>
</evidence>
<feature type="compositionally biased region" description="Polar residues" evidence="1">
    <location>
        <begin position="604"/>
        <end position="614"/>
    </location>
</feature>
<feature type="compositionally biased region" description="Polar residues" evidence="1">
    <location>
        <begin position="1"/>
        <end position="15"/>
    </location>
</feature>
<dbReference type="EMBL" id="KN817586">
    <property type="protein sequence ID" value="KJA18672.1"/>
    <property type="molecule type" value="Genomic_DNA"/>
</dbReference>
<gene>
    <name evidence="2" type="ORF">HYPSUDRAFT_1097610</name>
</gene>
<feature type="compositionally biased region" description="Polar residues" evidence="1">
    <location>
        <begin position="485"/>
        <end position="501"/>
    </location>
</feature>
<feature type="region of interest" description="Disordered" evidence="1">
    <location>
        <begin position="139"/>
        <end position="160"/>
    </location>
</feature>
<accession>A0A0D2KVL0</accession>
<feature type="compositionally biased region" description="Pro residues" evidence="1">
    <location>
        <begin position="409"/>
        <end position="442"/>
    </location>
</feature>
<organism evidence="2 3">
    <name type="scientific">Hypholoma sublateritium (strain FD-334 SS-4)</name>
    <dbReference type="NCBI Taxonomy" id="945553"/>
    <lineage>
        <taxon>Eukaryota</taxon>
        <taxon>Fungi</taxon>
        <taxon>Dikarya</taxon>
        <taxon>Basidiomycota</taxon>
        <taxon>Agaricomycotina</taxon>
        <taxon>Agaricomycetes</taxon>
        <taxon>Agaricomycetidae</taxon>
        <taxon>Agaricales</taxon>
        <taxon>Agaricineae</taxon>
        <taxon>Strophariaceae</taxon>
        <taxon>Hypholoma</taxon>
    </lineage>
</organism>
<feature type="region of interest" description="Disordered" evidence="1">
    <location>
        <begin position="599"/>
        <end position="632"/>
    </location>
</feature>
<reference evidence="3" key="1">
    <citation type="submission" date="2014-04" db="EMBL/GenBank/DDBJ databases">
        <title>Evolutionary Origins and Diversification of the Mycorrhizal Mutualists.</title>
        <authorList>
            <consortium name="DOE Joint Genome Institute"/>
            <consortium name="Mycorrhizal Genomics Consortium"/>
            <person name="Kohler A."/>
            <person name="Kuo A."/>
            <person name="Nagy L.G."/>
            <person name="Floudas D."/>
            <person name="Copeland A."/>
            <person name="Barry K.W."/>
            <person name="Cichocki N."/>
            <person name="Veneault-Fourrey C."/>
            <person name="LaButti K."/>
            <person name="Lindquist E.A."/>
            <person name="Lipzen A."/>
            <person name="Lundell T."/>
            <person name="Morin E."/>
            <person name="Murat C."/>
            <person name="Riley R."/>
            <person name="Ohm R."/>
            <person name="Sun H."/>
            <person name="Tunlid A."/>
            <person name="Henrissat B."/>
            <person name="Grigoriev I.V."/>
            <person name="Hibbett D.S."/>
            <person name="Martin F."/>
        </authorList>
    </citation>
    <scope>NUCLEOTIDE SEQUENCE [LARGE SCALE GENOMIC DNA]</scope>
    <source>
        <strain evidence="3">FD-334 SS-4</strain>
    </source>
</reference>
<keyword evidence="3" id="KW-1185">Reference proteome</keyword>
<feature type="region of interest" description="Disordered" evidence="1">
    <location>
        <begin position="404"/>
        <end position="583"/>
    </location>
</feature>
<feature type="region of interest" description="Disordered" evidence="1">
    <location>
        <begin position="1"/>
        <end position="122"/>
    </location>
</feature>
<sequence length="632" mass="67622">MSATHSILRRSTATAENPPFVPSPQWLSESPARPPSSRGTPASARIEHLAQNTPRVRPQSSPSQPSRGPVYLRSPVPPPPANLFTAGSTGLNVDPGLPFHANAGSIDAGSDKGSVDDAPRQGKLAGSIVGGLKRAVGSLRRGTLSSRSHSTGMGPSPPAAALRDSGYGHSTPQLVGPATFPAGTGAEQYYPPTHVETVNGHVNPSSIRSPVSQNAYTPAQIMSPPQLFSPVSAAPEFGSDYAQMDPPTPPPSDVSFNTYLTRAQRIANKIASLPWVAPERPTVDYYPERSRRRDELKRAPQISWRAPDFARPNFKVATGGGLAEEGSDAGTWDSYEEFQREGDEGKVPIIAIIPHRGSQVDLGEEFGEAPPLPANPPVFTPRFKEQGIYTGNTPAVSMKLPLSQMATPEPLPPPLPQDPPIYPPMPQDPPIYPPLPQDPPDQPIMQPQPRYSSDNTFQPSSGPGVVSQATSRASSRGYALYDPPVTSQFDASPTSARSSQRILLPVSEHQRTPAPPRPPSMRSTTAPSHQSAHTPSHQSASPRTPERRYTQPPASLRATPRSSRGSVRGPLIGDGEWEQYPVGRTGYIPYDEAHAQGYYAHGTRSGSNSPSTTVPPRASSSARNSPRSFPFQ</sequence>
<protein>
    <submittedName>
        <fullName evidence="2">Uncharacterized protein</fullName>
    </submittedName>
</protein>
<feature type="compositionally biased region" description="Basic and acidic residues" evidence="1">
    <location>
        <begin position="109"/>
        <end position="120"/>
    </location>
</feature>
<feature type="compositionally biased region" description="Low complexity" evidence="1">
    <location>
        <begin position="54"/>
        <end position="70"/>
    </location>
</feature>
<evidence type="ECO:0000313" key="3">
    <source>
        <dbReference type="Proteomes" id="UP000054270"/>
    </source>
</evidence>
<dbReference type="OrthoDB" id="3244156at2759"/>